<organism evidence="2 3">
    <name type="scientific">Emiliania huxleyi (strain CCMP1516)</name>
    <dbReference type="NCBI Taxonomy" id="280463"/>
    <lineage>
        <taxon>Eukaryota</taxon>
        <taxon>Haptista</taxon>
        <taxon>Haptophyta</taxon>
        <taxon>Prymnesiophyceae</taxon>
        <taxon>Isochrysidales</taxon>
        <taxon>Noelaerhabdaceae</taxon>
        <taxon>Emiliania</taxon>
    </lineage>
</organism>
<evidence type="ECO:0000313" key="2">
    <source>
        <dbReference type="EnsemblProtists" id="EOD09483"/>
    </source>
</evidence>
<proteinExistence type="predicted"/>
<dbReference type="GeneID" id="17255622"/>
<feature type="transmembrane region" description="Helical" evidence="1">
    <location>
        <begin position="154"/>
        <end position="173"/>
    </location>
</feature>
<sequence length="283" mass="30380">MVLESAPLPTHLLHYLLTLGVAALLSVVAFNTLSRPRDFLTACGVALTKVQRTAAEIERKTFHIAGLLVPTTHQFLLAIGFENIACVQICVVITVVGWTLDLLRVAFPGGVIARNWPLASLLRESERQRLTGGCYFSLGCTLTIAFSPPSIATVSMLFLILGDMSAAIIGVSFGGETCTMRLGRQGKKSLEGSLAMFAVCFATCCSVFLSVELREYPAFAGALAATLVELHEPFGINDNLTIPIISSLAMQWAFSRVAACDAPETIEWVRAMAQQAVHHPGGL</sequence>
<dbReference type="Proteomes" id="UP000013827">
    <property type="component" value="Unassembled WGS sequence"/>
</dbReference>
<feature type="transmembrane region" description="Helical" evidence="1">
    <location>
        <begin position="12"/>
        <end position="30"/>
    </location>
</feature>
<dbReference type="PANTHER" id="PTHR31303:SF1">
    <property type="entry name" value="CTP-DEPENDENT DIACYLGLYCEROL KINASE 1"/>
    <property type="match status" value="1"/>
</dbReference>
<keyword evidence="1" id="KW-0472">Membrane</keyword>
<dbReference type="PaxDb" id="2903-EOD09483"/>
<keyword evidence="3" id="KW-1185">Reference proteome</keyword>
<reference evidence="2" key="2">
    <citation type="submission" date="2024-10" db="UniProtKB">
        <authorList>
            <consortium name="EnsemblProtists"/>
        </authorList>
    </citation>
    <scope>IDENTIFICATION</scope>
</reference>
<evidence type="ECO:0000256" key="1">
    <source>
        <dbReference type="SAM" id="Phobius"/>
    </source>
</evidence>
<keyword evidence="1" id="KW-1133">Transmembrane helix</keyword>
<dbReference type="InterPro" id="IPR037997">
    <property type="entry name" value="Dgk1-like"/>
</dbReference>
<accession>A0A0D3IDZ8</accession>
<dbReference type="OMA" id="IGAHIYF"/>
<evidence type="ECO:0008006" key="4">
    <source>
        <dbReference type="Google" id="ProtNLM"/>
    </source>
</evidence>
<name>A0A0D3IDZ8_EMIH1</name>
<dbReference type="KEGG" id="ehx:EMIHUDRAFT_448380"/>
<dbReference type="AlphaFoldDB" id="A0A0D3IDZ8"/>
<reference evidence="3" key="1">
    <citation type="journal article" date="2013" name="Nature">
        <title>Pan genome of the phytoplankton Emiliania underpins its global distribution.</title>
        <authorList>
            <person name="Read B.A."/>
            <person name="Kegel J."/>
            <person name="Klute M.J."/>
            <person name="Kuo A."/>
            <person name="Lefebvre S.C."/>
            <person name="Maumus F."/>
            <person name="Mayer C."/>
            <person name="Miller J."/>
            <person name="Monier A."/>
            <person name="Salamov A."/>
            <person name="Young J."/>
            <person name="Aguilar M."/>
            <person name="Claverie J.M."/>
            <person name="Frickenhaus S."/>
            <person name="Gonzalez K."/>
            <person name="Herman E.K."/>
            <person name="Lin Y.C."/>
            <person name="Napier J."/>
            <person name="Ogata H."/>
            <person name="Sarno A.F."/>
            <person name="Shmutz J."/>
            <person name="Schroeder D."/>
            <person name="de Vargas C."/>
            <person name="Verret F."/>
            <person name="von Dassow P."/>
            <person name="Valentin K."/>
            <person name="Van de Peer Y."/>
            <person name="Wheeler G."/>
            <person name="Dacks J.B."/>
            <person name="Delwiche C.F."/>
            <person name="Dyhrman S.T."/>
            <person name="Glockner G."/>
            <person name="John U."/>
            <person name="Richards T."/>
            <person name="Worden A.Z."/>
            <person name="Zhang X."/>
            <person name="Grigoriev I.V."/>
            <person name="Allen A.E."/>
            <person name="Bidle K."/>
            <person name="Borodovsky M."/>
            <person name="Bowler C."/>
            <person name="Brownlee C."/>
            <person name="Cock J.M."/>
            <person name="Elias M."/>
            <person name="Gladyshev V.N."/>
            <person name="Groth M."/>
            <person name="Guda C."/>
            <person name="Hadaegh A."/>
            <person name="Iglesias-Rodriguez M.D."/>
            <person name="Jenkins J."/>
            <person name="Jones B.M."/>
            <person name="Lawson T."/>
            <person name="Leese F."/>
            <person name="Lindquist E."/>
            <person name="Lobanov A."/>
            <person name="Lomsadze A."/>
            <person name="Malik S.B."/>
            <person name="Marsh M.E."/>
            <person name="Mackinder L."/>
            <person name="Mock T."/>
            <person name="Mueller-Roeber B."/>
            <person name="Pagarete A."/>
            <person name="Parker M."/>
            <person name="Probert I."/>
            <person name="Quesneville H."/>
            <person name="Raines C."/>
            <person name="Rensing S.A."/>
            <person name="Riano-Pachon D.M."/>
            <person name="Richier S."/>
            <person name="Rokitta S."/>
            <person name="Shiraiwa Y."/>
            <person name="Soanes D.M."/>
            <person name="van der Giezen M."/>
            <person name="Wahlund T.M."/>
            <person name="Williams B."/>
            <person name="Wilson W."/>
            <person name="Wolfe G."/>
            <person name="Wurch L.L."/>
        </authorList>
    </citation>
    <scope>NUCLEOTIDE SEQUENCE</scope>
</reference>
<protein>
    <recommendedName>
        <fullName evidence="4">Dolichol kinase</fullName>
    </recommendedName>
</protein>
<feature type="transmembrane region" description="Helical" evidence="1">
    <location>
        <begin position="194"/>
        <end position="211"/>
    </location>
</feature>
<evidence type="ECO:0000313" key="3">
    <source>
        <dbReference type="Proteomes" id="UP000013827"/>
    </source>
</evidence>
<dbReference type="GO" id="GO:0004143">
    <property type="term" value="F:ATP-dependent diacylglycerol kinase activity"/>
    <property type="evidence" value="ECO:0007669"/>
    <property type="project" value="InterPro"/>
</dbReference>
<dbReference type="eggNOG" id="KOG4453">
    <property type="taxonomic scope" value="Eukaryota"/>
</dbReference>
<dbReference type="EnsemblProtists" id="EOD09483">
    <property type="protein sequence ID" value="EOD09483"/>
    <property type="gene ID" value="EMIHUDRAFT_448380"/>
</dbReference>
<dbReference type="PANTHER" id="PTHR31303">
    <property type="entry name" value="CTP-DEPENDENT DIACYLGLYCEROL KINASE 1"/>
    <property type="match status" value="1"/>
</dbReference>
<dbReference type="HOGENOM" id="CLU_984951_0_0_1"/>
<dbReference type="RefSeq" id="XP_005761912.1">
    <property type="nucleotide sequence ID" value="XM_005761855.1"/>
</dbReference>
<keyword evidence="1" id="KW-0812">Transmembrane</keyword>